<keyword evidence="3" id="KW-0547">Nucleotide-binding</keyword>
<reference evidence="3 4" key="1">
    <citation type="submission" date="2023-06" db="EMBL/GenBank/DDBJ databases">
        <title>Pelomonas sp. PFR6 16S ribosomal RNA gene Genome sequencing and assembly.</title>
        <authorList>
            <person name="Woo H."/>
        </authorList>
    </citation>
    <scope>NUCLEOTIDE SEQUENCE [LARGE SCALE GENOMIC DNA]</scope>
    <source>
        <strain evidence="3 4">PFR6</strain>
    </source>
</reference>
<evidence type="ECO:0000313" key="4">
    <source>
        <dbReference type="Proteomes" id="UP001228044"/>
    </source>
</evidence>
<evidence type="ECO:0000256" key="1">
    <source>
        <dbReference type="SAM" id="Coils"/>
    </source>
</evidence>
<dbReference type="Proteomes" id="UP001228044">
    <property type="component" value="Unassembled WGS sequence"/>
</dbReference>
<feature type="coiled-coil region" evidence="1">
    <location>
        <begin position="546"/>
        <end position="594"/>
    </location>
</feature>
<dbReference type="EMBL" id="JAUHHC010000002">
    <property type="protein sequence ID" value="MDN3920165.1"/>
    <property type="molecule type" value="Genomic_DNA"/>
</dbReference>
<evidence type="ECO:0000256" key="2">
    <source>
        <dbReference type="SAM" id="MobiDB-lite"/>
    </source>
</evidence>
<organism evidence="3 4">
    <name type="scientific">Roseateles violae</name>
    <dbReference type="NCBI Taxonomy" id="3058042"/>
    <lineage>
        <taxon>Bacteria</taxon>
        <taxon>Pseudomonadati</taxon>
        <taxon>Pseudomonadota</taxon>
        <taxon>Betaproteobacteria</taxon>
        <taxon>Burkholderiales</taxon>
        <taxon>Sphaerotilaceae</taxon>
        <taxon>Roseateles</taxon>
    </lineage>
</organism>
<dbReference type="SUPFAM" id="SSF52540">
    <property type="entry name" value="P-loop containing nucleoside triphosphate hydrolases"/>
    <property type="match status" value="1"/>
</dbReference>
<dbReference type="PANTHER" id="PTHR32182">
    <property type="entry name" value="DNA REPLICATION AND REPAIR PROTEIN RECF"/>
    <property type="match status" value="1"/>
</dbReference>
<dbReference type="GO" id="GO:0005524">
    <property type="term" value="F:ATP binding"/>
    <property type="evidence" value="ECO:0007669"/>
    <property type="project" value="UniProtKB-KW"/>
</dbReference>
<name>A0ABT8DP92_9BURK</name>
<protein>
    <submittedName>
        <fullName evidence="3">ATP-binding protein</fullName>
    </submittedName>
</protein>
<dbReference type="RefSeq" id="WP_290358474.1">
    <property type="nucleotide sequence ID" value="NZ_JAUHHC010000002.1"/>
</dbReference>
<keyword evidence="1" id="KW-0175">Coiled coil</keyword>
<keyword evidence="3" id="KW-0067">ATP-binding</keyword>
<dbReference type="InterPro" id="IPR027417">
    <property type="entry name" value="P-loop_NTPase"/>
</dbReference>
<sequence length="943" mass="105801">MFHLQSLELLHWDYCQRVTMPLDGAIITIAGPNGSGKTTLLDAMRTLLGLECSGGRTYKTYARHANAETAWLRALVDNRPRGRQNSSRPFASSLLYADQVTLACRIERHGGDWQRRYVMVDGVQSIEELAARGDKDWLGIEAWKRRLEAAGLTRAIGRVLALEQGQTDRLCELSPKELLRLVFEVFGDQEVLDRYDQARSHQQQLLKEVEQATHELSHTQAQLSDLANRVNSYQQYQLRLKERERLATEVLPVLQWAEARQRTAQNLRELHRQRLFASSDKRQMAAKRAELHALFQATEAAKARLLELETQRKQARAAFDANREAERPMELLAKREEELKALAAVETDAAELTQRLEALSTQQHGLRESYTRTNDQARKAQAAMEALSGQRLPPPPAEVTRFRRALDEAGIAHHVLADCVDIADEAWRAAAEGFLRPSRWVVVLAHAGDEGRAYGLASKERYRHYVVADAENAPAVAPRDSLLAALKINAKIPGWLLRQLASIRCVKDTEAGARAGGEWITQDAYYRDGRGGRSLWVEPRDYQFGASALDSRRASLEKELARYDLELSRIAKEQAEAERQLKDAQRAAQGHKAAQELSERAAEFAEGRARLPALKQARIEASARMSALDAEHDRALTQSTRSERDYEAAQGSLKASEENVLRVLREHEGRRQDLALAAKASREARAAFPASWVQPARIQALREEFENAKQAEIAARHVQAELDNGLANGTWETDPQVQERHARMHVSVLEQSGQLDDRRASNEMARIAAFNARERYIDVLRATVRRYKKNVAELGELAGVLAQADLPHLDNDDMVLAQAGLQVRFNFDGKGEVGLNDGEASGGQQVLKSLILLVGLMKDDDSPGGFVFIDEPFAHLDVRNIQLVGHFLRSTRAQYLLTTPITHNVEVFEPSEITLVTSKKPRGERWAPPIAVLARRPEKSVYG</sequence>
<proteinExistence type="predicted"/>
<feature type="region of interest" description="Disordered" evidence="2">
    <location>
        <begin position="625"/>
        <end position="652"/>
    </location>
</feature>
<gene>
    <name evidence="3" type="ORF">QWJ38_07715</name>
</gene>
<dbReference type="Pfam" id="PF13555">
    <property type="entry name" value="AAA_29"/>
    <property type="match status" value="1"/>
</dbReference>
<feature type="coiled-coil region" evidence="1">
    <location>
        <begin position="298"/>
        <end position="369"/>
    </location>
</feature>
<feature type="compositionally biased region" description="Basic and acidic residues" evidence="2">
    <location>
        <begin position="629"/>
        <end position="647"/>
    </location>
</feature>
<feature type="coiled-coil region" evidence="1">
    <location>
        <begin position="192"/>
        <end position="229"/>
    </location>
</feature>
<evidence type="ECO:0000313" key="3">
    <source>
        <dbReference type="EMBL" id="MDN3920165.1"/>
    </source>
</evidence>
<keyword evidence="4" id="KW-1185">Reference proteome</keyword>
<comment type="caution">
    <text evidence="3">The sequence shown here is derived from an EMBL/GenBank/DDBJ whole genome shotgun (WGS) entry which is preliminary data.</text>
</comment>
<accession>A0ABT8DP92</accession>
<dbReference type="Gene3D" id="3.40.50.300">
    <property type="entry name" value="P-loop containing nucleotide triphosphate hydrolases"/>
    <property type="match status" value="2"/>
</dbReference>
<dbReference type="PANTHER" id="PTHR32182:SF0">
    <property type="entry name" value="DNA REPLICATION AND REPAIR PROTEIN RECF"/>
    <property type="match status" value="1"/>
</dbReference>